<comment type="similarity">
    <text evidence="1">Belongs to the UPF0162 family.</text>
</comment>
<dbReference type="InterPro" id="IPR032698">
    <property type="entry name" value="SirB1_N"/>
</dbReference>
<dbReference type="Pfam" id="PF13369">
    <property type="entry name" value="Transglut_core2"/>
    <property type="match status" value="1"/>
</dbReference>
<proteinExistence type="inferred from homology"/>
<dbReference type="PANTHER" id="PTHR31350:SF21">
    <property type="entry name" value="F-BOX ONLY PROTEIN 21"/>
    <property type="match status" value="1"/>
</dbReference>
<reference evidence="3" key="1">
    <citation type="submission" date="2024-07" db="EMBL/GenBank/DDBJ databases">
        <title>Genome Analysis of a Potential Novel Vibrio Species Secreting pH- and Thermo-stable Alginate Lyase and its Application in Producing Alginate Oligosaccharides.</title>
        <authorList>
            <person name="Huang H."/>
            <person name="Bao K."/>
        </authorList>
    </citation>
    <scope>NUCLEOTIDE SEQUENCE</scope>
    <source>
        <strain evidence="3">HB236076</strain>
    </source>
</reference>
<dbReference type="Pfam" id="PF13371">
    <property type="entry name" value="TPR_9"/>
    <property type="match status" value="1"/>
</dbReference>
<name>A0AB39HDV4_9VIBR</name>
<dbReference type="EMBL" id="CP162601">
    <property type="protein sequence ID" value="XDK24516.1"/>
    <property type="molecule type" value="Genomic_DNA"/>
</dbReference>
<evidence type="ECO:0000259" key="2">
    <source>
        <dbReference type="Pfam" id="PF13369"/>
    </source>
</evidence>
<dbReference type="InterPro" id="IPR011990">
    <property type="entry name" value="TPR-like_helical_dom_sf"/>
</dbReference>
<sequence>MQTFVDEDFDNMSLAEGALALNEAIDPTTEVHWAKQELERLAQHAEQFVSVEADEYQRLDALLRLFYRQWQFQEDIENYYSSQNGFVDKVLKRRKGVPVSLGVIFIYLAQRLNLPVSGVVFPTQFILRVDWPDRPVRFINPANGDDVSTHVLHAWLKGKEGQLAELKNEYLQKSDHPTVIGRWLGMCKNMLLQEEKYDLALACTNLALILVPDDPYEIRDRGFIYQQLECPQIAANDFQFFVEQCPNDPVTDLLKTQISDLNHTPVTLH</sequence>
<protein>
    <submittedName>
        <fullName evidence="3">Tetratricopeptide repeat protein</fullName>
    </submittedName>
</protein>
<feature type="domain" description="Protein SirB1 N-terminal" evidence="2">
    <location>
        <begin position="34"/>
        <end position="184"/>
    </location>
</feature>
<dbReference type="RefSeq" id="WP_306100840.1">
    <property type="nucleotide sequence ID" value="NZ_CP162601.1"/>
</dbReference>
<evidence type="ECO:0000313" key="3">
    <source>
        <dbReference type="EMBL" id="XDK24516.1"/>
    </source>
</evidence>
<dbReference type="AlphaFoldDB" id="A0AB39HDV4"/>
<dbReference type="PANTHER" id="PTHR31350">
    <property type="entry name" value="SI:DKEY-261L7.2"/>
    <property type="match status" value="1"/>
</dbReference>
<dbReference type="KEGG" id="vih:AB0763_09845"/>
<evidence type="ECO:0000256" key="1">
    <source>
        <dbReference type="ARBA" id="ARBA00007100"/>
    </source>
</evidence>
<organism evidence="3">
    <name type="scientific">Vibrio sp. HB236076</name>
    <dbReference type="NCBI Taxonomy" id="3232307"/>
    <lineage>
        <taxon>Bacteria</taxon>
        <taxon>Pseudomonadati</taxon>
        <taxon>Pseudomonadota</taxon>
        <taxon>Gammaproteobacteria</taxon>
        <taxon>Vibrionales</taxon>
        <taxon>Vibrionaceae</taxon>
        <taxon>Vibrio</taxon>
    </lineage>
</organism>
<dbReference type="SUPFAM" id="SSF48452">
    <property type="entry name" value="TPR-like"/>
    <property type="match status" value="1"/>
</dbReference>
<gene>
    <name evidence="3" type="ORF">AB0763_09845</name>
</gene>
<accession>A0AB39HDV4</accession>